<dbReference type="FunCoup" id="A0A7N2R711">
    <property type="interactions" value="1215"/>
</dbReference>
<dbReference type="PANTHER" id="PTHR23315:SF240">
    <property type="entry name" value="U-BOX DOMAIN-CONTAINING PROTEIN 5"/>
    <property type="match status" value="1"/>
</dbReference>
<keyword evidence="5" id="KW-0833">Ubl conjugation pathway</keyword>
<evidence type="ECO:0000256" key="2">
    <source>
        <dbReference type="ARBA" id="ARBA00004906"/>
    </source>
</evidence>
<dbReference type="Gene3D" id="1.25.10.10">
    <property type="entry name" value="Leucine-rich Repeat Variant"/>
    <property type="match status" value="1"/>
</dbReference>
<dbReference type="PROSITE" id="PS51698">
    <property type="entry name" value="U_BOX"/>
    <property type="match status" value="1"/>
</dbReference>
<dbReference type="SMART" id="SM00504">
    <property type="entry name" value="Ubox"/>
    <property type="match status" value="1"/>
</dbReference>
<evidence type="ECO:0000256" key="1">
    <source>
        <dbReference type="ARBA" id="ARBA00000900"/>
    </source>
</evidence>
<dbReference type="RefSeq" id="XP_030974347.1">
    <property type="nucleotide sequence ID" value="XM_031118487.1"/>
</dbReference>
<reference evidence="8 9" key="1">
    <citation type="journal article" date="2016" name="G3 (Bethesda)">
        <title>First Draft Assembly and Annotation of the Genome of a California Endemic Oak Quercus lobata Nee (Fagaceae).</title>
        <authorList>
            <person name="Sork V.L."/>
            <person name="Fitz-Gibbon S.T."/>
            <person name="Puiu D."/>
            <person name="Crepeau M."/>
            <person name="Gugger P.F."/>
            <person name="Sherman R."/>
            <person name="Stevens K."/>
            <person name="Langley C.H."/>
            <person name="Pellegrini M."/>
            <person name="Salzberg S.L."/>
        </authorList>
    </citation>
    <scope>NUCLEOTIDE SEQUENCE [LARGE SCALE GENOMIC DNA]</scope>
    <source>
        <strain evidence="8 9">cv. SW786</strain>
    </source>
</reference>
<evidence type="ECO:0000313" key="8">
    <source>
        <dbReference type="EnsemblPlants" id="QL06p046457:mrna"/>
    </source>
</evidence>
<dbReference type="InterPro" id="IPR003613">
    <property type="entry name" value="Ubox_domain"/>
</dbReference>
<dbReference type="UniPathway" id="UPA00143"/>
<keyword evidence="4" id="KW-0808">Transferase</keyword>
<comment type="pathway">
    <text evidence="2">Protein modification; protein ubiquitination.</text>
</comment>
<dbReference type="Pfam" id="PF04564">
    <property type="entry name" value="U-box"/>
    <property type="match status" value="1"/>
</dbReference>
<dbReference type="InParanoid" id="A0A7N2R711"/>
<dbReference type="Gramene" id="QL06p046457:mrna">
    <property type="protein sequence ID" value="QL06p046457:mrna"/>
    <property type="gene ID" value="QL06p046457"/>
</dbReference>
<dbReference type="InterPro" id="IPR045210">
    <property type="entry name" value="RING-Ubox_PUB"/>
</dbReference>
<dbReference type="KEGG" id="qlo:115994365"/>
<dbReference type="SUPFAM" id="SSF57850">
    <property type="entry name" value="RING/U-box"/>
    <property type="match status" value="1"/>
</dbReference>
<evidence type="ECO:0000259" key="7">
    <source>
        <dbReference type="PROSITE" id="PS51698"/>
    </source>
</evidence>
<evidence type="ECO:0000256" key="5">
    <source>
        <dbReference type="ARBA" id="ARBA00022786"/>
    </source>
</evidence>
<dbReference type="EMBL" id="LRBV02000006">
    <property type="status" value="NOT_ANNOTATED_CDS"/>
    <property type="molecule type" value="Genomic_DNA"/>
</dbReference>
<dbReference type="PANTHER" id="PTHR23315">
    <property type="entry name" value="U BOX DOMAIN-CONTAINING"/>
    <property type="match status" value="1"/>
</dbReference>
<dbReference type="InterPro" id="IPR016024">
    <property type="entry name" value="ARM-type_fold"/>
</dbReference>
<dbReference type="SUPFAM" id="SSF48371">
    <property type="entry name" value="ARM repeat"/>
    <property type="match status" value="1"/>
</dbReference>
<evidence type="ECO:0000313" key="9">
    <source>
        <dbReference type="Proteomes" id="UP000594261"/>
    </source>
</evidence>
<feature type="compositionally biased region" description="Basic and acidic residues" evidence="6">
    <location>
        <begin position="720"/>
        <end position="734"/>
    </location>
</feature>
<dbReference type="OrthoDB" id="10064100at2759"/>
<dbReference type="InterPro" id="IPR013083">
    <property type="entry name" value="Znf_RING/FYVE/PHD"/>
</dbReference>
<proteinExistence type="predicted"/>
<dbReference type="InterPro" id="IPR011989">
    <property type="entry name" value="ARM-like"/>
</dbReference>
<sequence>MGTDVAEVVEKLPDPCSFKVHFLMCTELLKLVDRISRIFPEIEAARPRCSAGIQSLCVLNRAIEKAKLLLQYCSESSKLYLAVTGDVIVSRFQRSRSLLEQSLGQIQTMVPVMLAVEISQIMDDLRSATFSMDSSEEEAGKALRGLLQHGASTSDSFETSEVKAIQYAVSTLQITSQKAILIEKRSIKKLLDKVGDSEATKKKILKYLLYLLKKYGNLVLGDQSGNTRVQHEGAVASENRRKSSVHSQSVEVESHIGYGHREAQFDVLSRAIPPEEFRCPISSRLMYDPVVIASGQTFERMWIQKWFDEGNDTCPKTKIKLAHLSLTPNTSMKDLISKWCTRYGVTIPDPTMKPEVFQPWEMSSNSIASFGSSMNDIQLQLDFSNMSLGSLDTSYTSDSSHPKILDGLSLMSMQTKEEHKFQSHATINETDLKFLSNLAELEWESQCEEVEEVKRHLNNSEEDYYSLSSENFVEPLVKFLKDACDRRDIKAQKTGSQLLLAFVSKNRSGISYLREEAYNLLETFLNSDNTEEALVILEVLSGHKYCRAKILASGALTSIIKMLDSHSSFQERIIKILSNMSSSSDICPRIVSLECIPKLIPFFGDSTLAGKCAFILKNLCDVEEARVSIAETSGCIASVTALLETGSHEDQENAVTVLLSLCSQRVQYCQWVMEEGVIPALVDISINGNEKGRVSALELLRLLRDIEYDEDRGCSGSDIDASKDTTDLSKEKKSSKTSGFFAKIPMFSKKKK</sequence>
<dbReference type="Gene3D" id="3.30.40.10">
    <property type="entry name" value="Zinc/RING finger domain, C3HC4 (zinc finger)"/>
    <property type="match status" value="1"/>
</dbReference>
<name>A0A7N2R711_QUELO</name>
<dbReference type="EC" id="2.3.2.27" evidence="3"/>
<keyword evidence="9" id="KW-1185">Reference proteome</keyword>
<accession>A0A7N2R711</accession>
<dbReference type="AlphaFoldDB" id="A0A7N2R711"/>
<evidence type="ECO:0000256" key="6">
    <source>
        <dbReference type="SAM" id="MobiDB-lite"/>
    </source>
</evidence>
<dbReference type="OMA" id="TCPRTHI"/>
<feature type="domain" description="U-box" evidence="7">
    <location>
        <begin position="272"/>
        <end position="346"/>
    </location>
</feature>
<reference evidence="8" key="2">
    <citation type="submission" date="2021-01" db="UniProtKB">
        <authorList>
            <consortium name="EnsemblPlants"/>
        </authorList>
    </citation>
    <scope>IDENTIFICATION</scope>
</reference>
<evidence type="ECO:0000256" key="3">
    <source>
        <dbReference type="ARBA" id="ARBA00012483"/>
    </source>
</evidence>
<protein>
    <recommendedName>
        <fullName evidence="3">RING-type E3 ubiquitin transferase</fullName>
        <ecNumber evidence="3">2.3.2.27</ecNumber>
    </recommendedName>
</protein>
<comment type="catalytic activity">
    <reaction evidence="1">
        <text>S-ubiquitinyl-[E2 ubiquitin-conjugating enzyme]-L-cysteine + [acceptor protein]-L-lysine = [E2 ubiquitin-conjugating enzyme]-L-cysteine + N(6)-ubiquitinyl-[acceptor protein]-L-lysine.</text>
        <dbReference type="EC" id="2.3.2.27"/>
    </reaction>
</comment>
<evidence type="ECO:0000256" key="4">
    <source>
        <dbReference type="ARBA" id="ARBA00022679"/>
    </source>
</evidence>
<organism evidence="8 9">
    <name type="scientific">Quercus lobata</name>
    <name type="common">Valley oak</name>
    <dbReference type="NCBI Taxonomy" id="97700"/>
    <lineage>
        <taxon>Eukaryota</taxon>
        <taxon>Viridiplantae</taxon>
        <taxon>Streptophyta</taxon>
        <taxon>Embryophyta</taxon>
        <taxon>Tracheophyta</taxon>
        <taxon>Spermatophyta</taxon>
        <taxon>Magnoliopsida</taxon>
        <taxon>eudicotyledons</taxon>
        <taxon>Gunneridae</taxon>
        <taxon>Pentapetalae</taxon>
        <taxon>rosids</taxon>
        <taxon>fabids</taxon>
        <taxon>Fagales</taxon>
        <taxon>Fagaceae</taxon>
        <taxon>Quercus</taxon>
    </lineage>
</organism>
<dbReference type="RefSeq" id="XP_030974346.1">
    <property type="nucleotide sequence ID" value="XM_031118486.1"/>
</dbReference>
<dbReference type="GeneID" id="115994365"/>
<dbReference type="GO" id="GO:0016567">
    <property type="term" value="P:protein ubiquitination"/>
    <property type="evidence" value="ECO:0007669"/>
    <property type="project" value="UniProtKB-UniPathway"/>
</dbReference>
<dbReference type="Proteomes" id="UP000594261">
    <property type="component" value="Chromosome 6"/>
</dbReference>
<dbReference type="CDD" id="cd16664">
    <property type="entry name" value="RING-Ubox_PUB"/>
    <property type="match status" value="1"/>
</dbReference>
<feature type="region of interest" description="Disordered" evidence="6">
    <location>
        <begin position="711"/>
        <end position="736"/>
    </location>
</feature>
<gene>
    <name evidence="8" type="primary">LOC115994365</name>
</gene>
<dbReference type="GO" id="GO:0061630">
    <property type="term" value="F:ubiquitin protein ligase activity"/>
    <property type="evidence" value="ECO:0007669"/>
    <property type="project" value="UniProtKB-EC"/>
</dbReference>
<dbReference type="EnsemblPlants" id="QL06p046457:mrna">
    <property type="protein sequence ID" value="QL06p046457:mrna"/>
    <property type="gene ID" value="QL06p046457"/>
</dbReference>